<dbReference type="FunFam" id="3.40.50.12780:FF:000005">
    <property type="entry name" value="Solute carrier family 27 member 6"/>
    <property type="match status" value="1"/>
</dbReference>
<evidence type="ECO:0000256" key="12">
    <source>
        <dbReference type="ARBA" id="ARBA00023140"/>
    </source>
</evidence>
<evidence type="ECO:0000313" key="22">
    <source>
        <dbReference type="EMBL" id="KAK4885886.1"/>
    </source>
</evidence>
<evidence type="ECO:0000256" key="7">
    <source>
        <dbReference type="ARBA" id="ARBA00022741"/>
    </source>
</evidence>
<accession>A0AAN7SD46</accession>
<feature type="transmembrane region" description="Helical" evidence="20">
    <location>
        <begin position="448"/>
        <end position="470"/>
    </location>
</feature>
<dbReference type="GO" id="GO:0005886">
    <property type="term" value="C:plasma membrane"/>
    <property type="evidence" value="ECO:0007669"/>
    <property type="project" value="UniProtKB-SubCell"/>
</dbReference>
<evidence type="ECO:0000256" key="5">
    <source>
        <dbReference type="ARBA" id="ARBA00022598"/>
    </source>
</evidence>
<dbReference type="GO" id="GO:0005789">
    <property type="term" value="C:endoplasmic reticulum membrane"/>
    <property type="evidence" value="ECO:0007669"/>
    <property type="project" value="TreeGrafter"/>
</dbReference>
<dbReference type="Gene3D" id="3.40.50.12780">
    <property type="entry name" value="N-terminal domain of ligase-like"/>
    <property type="match status" value="2"/>
</dbReference>
<dbReference type="GO" id="GO:0005324">
    <property type="term" value="F:long-chain fatty acid transmembrane transporter activity"/>
    <property type="evidence" value="ECO:0007669"/>
    <property type="project" value="TreeGrafter"/>
</dbReference>
<organism evidence="22 23">
    <name type="scientific">Aquatica leii</name>
    <dbReference type="NCBI Taxonomy" id="1421715"/>
    <lineage>
        <taxon>Eukaryota</taxon>
        <taxon>Metazoa</taxon>
        <taxon>Ecdysozoa</taxon>
        <taxon>Arthropoda</taxon>
        <taxon>Hexapoda</taxon>
        <taxon>Insecta</taxon>
        <taxon>Pterygota</taxon>
        <taxon>Neoptera</taxon>
        <taxon>Endopterygota</taxon>
        <taxon>Coleoptera</taxon>
        <taxon>Polyphaga</taxon>
        <taxon>Elateriformia</taxon>
        <taxon>Elateroidea</taxon>
        <taxon>Lampyridae</taxon>
        <taxon>Luciolinae</taxon>
        <taxon>Aquatica</taxon>
    </lineage>
</organism>
<evidence type="ECO:0000256" key="2">
    <source>
        <dbReference type="ARBA" id="ARBA00006432"/>
    </source>
</evidence>
<comment type="caution">
    <text evidence="22">The sequence shown here is derived from an EMBL/GenBank/DDBJ whole genome shotgun (WGS) entry which is preliminary data.</text>
</comment>
<evidence type="ECO:0000256" key="14">
    <source>
        <dbReference type="ARBA" id="ARBA00041297"/>
    </source>
</evidence>
<comment type="catalytic activity">
    <reaction evidence="16">
        <text>tetracosanoate + ATP + CoA = tetracosanoyl-CoA + AMP + diphosphate</text>
        <dbReference type="Rhea" id="RHEA:33639"/>
        <dbReference type="ChEBI" id="CHEBI:30616"/>
        <dbReference type="ChEBI" id="CHEBI:31014"/>
        <dbReference type="ChEBI" id="CHEBI:33019"/>
        <dbReference type="ChEBI" id="CHEBI:57287"/>
        <dbReference type="ChEBI" id="CHEBI:65052"/>
        <dbReference type="ChEBI" id="CHEBI:456215"/>
    </reaction>
    <physiologicalReaction direction="left-to-right" evidence="16">
        <dbReference type="Rhea" id="RHEA:33640"/>
    </physiologicalReaction>
</comment>
<sequence>MDELPDFLGPVATCTKSTISTTSRSSSVSEKIESEISDERFNRTPTPTEMVSYNVSHQNLNLTEVLPTISITDLTSPLCKCDNTKQVGNEEISSVKDSLMGDIDICKNEVEQLIEAVKLNTAIWINKMRRIGEELDIQKKCNWSGANEKYRLKEILNHKRKKKATKTMVSFYDLVQYFSTFFKFLLVGIFIIIIVYGIFKKQYKWVWIIAKTYKRDYRGLKFIKHTKKQIARLRKSNVTVHKQFLETVKRNPDKAAVIFEKQIWTFSDVEDFSNKIANYFHLDGFIRGDCIGLFYENRPEFVATFIGLSKLGVITALINTNLVSNTLIHSIAIANCKGLIYGASYAKNVSTVLAKINDVRKYQMYDTVQCETSLFDIVDLTKKLKRVSKDPVVVRKEIEPTDPLFYIYTSGTTGLPKAAVLTHIRYLAQSNIMNFIFKPDDILYNPLPLYHGLGIMGVALSITHGISVVIRKKFSASQYWNECTEHNCTHAMYIGEMCRYILNAQDINVPDHKVTKILGNGLKSDVWIEFVQKFHIADVFEFYTSTEGVIVLANLDNKVGAIGFIPLYMQRRHTTQLVQFDEDNEEPVRDENGYCIRCKIGEPGLAIGKIEKDKIMTNFQGYLDKVQTNKKILRNVFETGDLYFNSGDILVFDKLGYIYFKDRIGDTFRWKGENVSTFEVETAISTFTQNANTVVIGVQVPGAEGRAGMAVIADPEKTVDIDVLSQGLLENLPKYAIPLFIRWLYIIAKTWKRDYTGVKLFRSTKRKMKTAQKHNLTVHKEFSKTVETYPDKIAIIFEEERWTFTMMNDYSNKIGNYFNLEGFRKSDCIGLLYDNRPEYVCIWLGFSKLGAANCKALLFGSNYAENVIKILDKIPNLRLYQLENSDFEKQILNRAVDLRKQINKAPTAPIEIKDYVSCNDPLLYIYTSGTTGLPKAAIFTQLRFLTLEALVHFFLKPDDIIYNPLPLYHGFGVMGLVMTISSGVPVVIKNKFSASQYWNDCAKHKCTHAMYIGEMCRYILNVPNIECPEHKVKAIFGNGLKRDVWTKFVKNFKIDQVLEFYTSTEGVIVLVNLDNKVGAIGFIPRYVTSSHTTQLVRYNEDTEEPIRNQNGLCIPCEIGESGLALGKIDKSHVITTFQGYTDQNQTQKKIVRDVLEIGDVYFNSGDILESDELGYIYFKDRTGDTYRWKGENVSTNQVETTISKLIHHAAVVVFGVEVPGTEGKAGMAVIVNTNSVINLLQLSQDILENLPKYAIPLFIRFSENISLTSTYKIIKMHLKTEGYNLNKVNDPIFFFDPDLKQYVSLTRELYEDIRQQRLRL</sequence>
<comment type="similarity">
    <text evidence="2">Belongs to the ATP-dependent AMP-binding enzyme family.</text>
</comment>
<evidence type="ECO:0000256" key="18">
    <source>
        <dbReference type="ARBA" id="ARBA00068795"/>
    </source>
</evidence>
<dbReference type="GO" id="GO:0005524">
    <property type="term" value="F:ATP binding"/>
    <property type="evidence" value="ECO:0007669"/>
    <property type="project" value="UniProtKB-KW"/>
</dbReference>
<evidence type="ECO:0000256" key="9">
    <source>
        <dbReference type="ARBA" id="ARBA00022989"/>
    </source>
</evidence>
<dbReference type="Pfam" id="PF00501">
    <property type="entry name" value="AMP-binding"/>
    <property type="match status" value="2"/>
</dbReference>
<evidence type="ECO:0000256" key="17">
    <source>
        <dbReference type="ARBA" id="ARBA00060276"/>
    </source>
</evidence>
<dbReference type="InterPro" id="IPR000873">
    <property type="entry name" value="AMP-dep_synth/lig_dom"/>
</dbReference>
<evidence type="ECO:0000313" key="23">
    <source>
        <dbReference type="Proteomes" id="UP001353858"/>
    </source>
</evidence>
<keyword evidence="5" id="KW-0436">Ligase</keyword>
<evidence type="ECO:0000256" key="15">
    <source>
        <dbReference type="ARBA" id="ARBA00046271"/>
    </source>
</evidence>
<evidence type="ECO:0000256" key="8">
    <source>
        <dbReference type="ARBA" id="ARBA00022840"/>
    </source>
</evidence>
<evidence type="ECO:0000256" key="20">
    <source>
        <dbReference type="SAM" id="Phobius"/>
    </source>
</evidence>
<keyword evidence="3" id="KW-0813">Transport</keyword>
<evidence type="ECO:0000256" key="3">
    <source>
        <dbReference type="ARBA" id="ARBA00022448"/>
    </source>
</evidence>
<dbReference type="GO" id="GO:0044539">
    <property type="term" value="P:long-chain fatty acid import into cell"/>
    <property type="evidence" value="ECO:0007669"/>
    <property type="project" value="TreeGrafter"/>
</dbReference>
<dbReference type="GO" id="GO:0004467">
    <property type="term" value="F:long-chain fatty acid-CoA ligase activity"/>
    <property type="evidence" value="ECO:0007669"/>
    <property type="project" value="TreeGrafter"/>
</dbReference>
<proteinExistence type="inferred from homology"/>
<evidence type="ECO:0000256" key="1">
    <source>
        <dbReference type="ARBA" id="ARBA00004651"/>
    </source>
</evidence>
<evidence type="ECO:0000256" key="6">
    <source>
        <dbReference type="ARBA" id="ARBA00022692"/>
    </source>
</evidence>
<keyword evidence="7" id="KW-0547">Nucleotide-binding</keyword>
<keyword evidence="4" id="KW-1003">Cell membrane</keyword>
<evidence type="ECO:0000256" key="19">
    <source>
        <dbReference type="ARBA" id="ARBA00078285"/>
    </source>
</evidence>
<evidence type="ECO:0000256" key="11">
    <source>
        <dbReference type="ARBA" id="ARBA00023136"/>
    </source>
</evidence>
<dbReference type="EMBL" id="JARPUR010000001">
    <property type="protein sequence ID" value="KAK4885886.1"/>
    <property type="molecule type" value="Genomic_DNA"/>
</dbReference>
<comment type="subcellular location">
    <subcellularLocation>
        <location evidence="1">Cell membrane</location>
        <topology evidence="1">Multi-pass membrane protein</topology>
    </subcellularLocation>
    <subcellularLocation>
        <location evidence="15">Peroxisome membrane</location>
    </subcellularLocation>
</comment>
<keyword evidence="10" id="KW-0445">Lipid transport</keyword>
<feature type="domain" description="AMP-dependent synthetase/ligase" evidence="21">
    <location>
        <begin position="246"/>
        <end position="588"/>
    </location>
</feature>
<dbReference type="PANTHER" id="PTHR43107">
    <property type="entry name" value="LONG-CHAIN FATTY ACID TRANSPORT PROTEIN"/>
    <property type="match status" value="1"/>
</dbReference>
<gene>
    <name evidence="22" type="ORF">RN001_002157</name>
</gene>
<dbReference type="InterPro" id="IPR020845">
    <property type="entry name" value="AMP-binding_CS"/>
</dbReference>
<keyword evidence="9 20" id="KW-1133">Transmembrane helix</keyword>
<evidence type="ECO:0000256" key="16">
    <source>
        <dbReference type="ARBA" id="ARBA00048666"/>
    </source>
</evidence>
<keyword evidence="6 20" id="KW-0812">Transmembrane</keyword>
<evidence type="ECO:0000256" key="13">
    <source>
        <dbReference type="ARBA" id="ARBA00036527"/>
    </source>
</evidence>
<comment type="catalytic activity">
    <reaction evidence="13">
        <text>a very long-chain fatty acid + ATP + CoA = a very long-chain fatty acyl-CoA + AMP + diphosphate</text>
        <dbReference type="Rhea" id="RHEA:54536"/>
        <dbReference type="ChEBI" id="CHEBI:30616"/>
        <dbReference type="ChEBI" id="CHEBI:33019"/>
        <dbReference type="ChEBI" id="CHEBI:57287"/>
        <dbReference type="ChEBI" id="CHEBI:58950"/>
        <dbReference type="ChEBI" id="CHEBI:138261"/>
        <dbReference type="ChEBI" id="CHEBI:456215"/>
    </reaction>
    <physiologicalReaction direction="left-to-right" evidence="13">
        <dbReference type="Rhea" id="RHEA:54537"/>
    </physiologicalReaction>
</comment>
<keyword evidence="11 20" id="KW-0472">Membrane</keyword>
<dbReference type="InterPro" id="IPR042099">
    <property type="entry name" value="ANL_N_sf"/>
</dbReference>
<dbReference type="InterPro" id="IPR045851">
    <property type="entry name" value="AMP-bd_C_sf"/>
</dbReference>
<dbReference type="PROSITE" id="PS00455">
    <property type="entry name" value="AMP_BINDING"/>
    <property type="match status" value="2"/>
</dbReference>
<evidence type="ECO:0000256" key="10">
    <source>
        <dbReference type="ARBA" id="ARBA00023055"/>
    </source>
</evidence>
<dbReference type="PANTHER" id="PTHR43107:SF15">
    <property type="entry name" value="FATTY ACID TRANSPORT PROTEIN 3, ISOFORM A"/>
    <property type="match status" value="1"/>
</dbReference>
<evidence type="ECO:0000256" key="4">
    <source>
        <dbReference type="ARBA" id="ARBA00022475"/>
    </source>
</evidence>
<dbReference type="FunFam" id="3.40.50.12780:FF:000019">
    <property type="entry name" value="Long-chain fatty acid transporter"/>
    <property type="match status" value="1"/>
</dbReference>
<dbReference type="SUPFAM" id="SSF56801">
    <property type="entry name" value="Acetyl-CoA synthetase-like"/>
    <property type="match status" value="2"/>
</dbReference>
<name>A0AAN7SD46_9COLE</name>
<dbReference type="Gene3D" id="3.30.300.30">
    <property type="match status" value="2"/>
</dbReference>
<dbReference type="GO" id="GO:0005778">
    <property type="term" value="C:peroxisomal membrane"/>
    <property type="evidence" value="ECO:0007669"/>
    <property type="project" value="UniProtKB-SubCell"/>
</dbReference>
<reference evidence="23" key="1">
    <citation type="submission" date="2023-01" db="EMBL/GenBank/DDBJ databases">
        <title>Key to firefly adult light organ development and bioluminescence: homeobox transcription factors regulate luciferase expression and transportation to peroxisome.</title>
        <authorList>
            <person name="Fu X."/>
        </authorList>
    </citation>
    <scope>NUCLEOTIDE SEQUENCE [LARGE SCALE GENOMIC DNA]</scope>
</reference>
<dbReference type="FunFam" id="3.30.300.30:FF:000020">
    <property type="entry name" value="Long-chain fatty acid transporter"/>
    <property type="match status" value="1"/>
</dbReference>
<evidence type="ECO:0000259" key="21">
    <source>
        <dbReference type="Pfam" id="PF00501"/>
    </source>
</evidence>
<keyword evidence="23" id="KW-1185">Reference proteome</keyword>
<comment type="function">
    <text evidence="17">Acyl-CoA synthetase required for both the import of long chain fatty acids (LCFAs) (C14-C18) and the activation very long chain fatty acids (VLCFAs) (C20-C26) by esterification of the fatty acids into metabolically active CoA-thioesters for subsequent degradation or incorporation into phospholipids. The transport and fatty acyl-CoA synthetase activities are genetically separable and are thus independent activities. Esterifies VLCFAs in the peroxisome matrix. The VLCFAs are actively transported into peroxisomes by a PXA1-PXA2 heterodimeric transporter in the peroxisomal membrane.</text>
</comment>
<keyword evidence="8" id="KW-0067">ATP-binding</keyword>
<keyword evidence="12" id="KW-0576">Peroxisome</keyword>
<feature type="domain" description="AMP-dependent synthetase/ligase" evidence="21">
    <location>
        <begin position="782"/>
        <end position="1082"/>
    </location>
</feature>
<feature type="transmembrane region" description="Helical" evidence="20">
    <location>
        <begin position="177"/>
        <end position="199"/>
    </location>
</feature>
<dbReference type="Proteomes" id="UP001353858">
    <property type="component" value="Unassembled WGS sequence"/>
</dbReference>
<protein>
    <recommendedName>
        <fullName evidence="18">Very long-chain fatty acid transport protein</fullName>
    </recommendedName>
    <alternativeName>
        <fullName evidence="14">Long-chain-fatty-acid--CoA ligase</fullName>
    </alternativeName>
    <alternativeName>
        <fullName evidence="19">Very-long-chain acyl-CoA synthetase</fullName>
    </alternativeName>
</protein>